<proteinExistence type="predicted"/>
<evidence type="ECO:0000256" key="3">
    <source>
        <dbReference type="ARBA" id="ARBA00022670"/>
    </source>
</evidence>
<dbReference type="PANTHER" id="PTHR12931">
    <property type="entry name" value="UBIQUITIN THIOLESTERASE PROTEIN OTUB"/>
    <property type="match status" value="1"/>
</dbReference>
<dbReference type="EC" id="3.4.19.12" evidence="2"/>
<dbReference type="Gene3D" id="3.30.200.60">
    <property type="entry name" value="Peptidase C65 Otubain, subdomain 1"/>
    <property type="match status" value="1"/>
</dbReference>
<accession>G0TVN4</accession>
<dbReference type="VEuPathDB" id="TriTrypDB:TvY486_0502060"/>
<sequence length="271" mass="30889">MACAPTVEELNAQFEDIQEEITADPLISPSVDQFGDDCRIAQNLKDNHMLYAKLVSLWTSSDKMYSGIRYIRGDGNCFYRSASFGIHEALLRDRALASEFLKRVKDLSSRLTNDYGSAVEDFCDYALDLFERLASGTCSTVEELHRAFYWRKLLKYVLYFYRYAVSNYIRAHSDEFLPFVVGLGYDTLQAFCYSEVEALGSESDHLQLVAFAQCFGVRITVEYLDCSEVESATRHTFPGVEKSINGTSDNVNDVVEVTLLYRPGHYDLLYK</sequence>
<dbReference type="GO" id="GO:0004843">
    <property type="term" value="F:cysteine-type deubiquitinase activity"/>
    <property type="evidence" value="ECO:0007669"/>
    <property type="project" value="UniProtKB-EC"/>
</dbReference>
<gene>
    <name evidence="8" type="ORF">TVY486_0502060</name>
</gene>
<organism evidence="8">
    <name type="scientific">Trypanosoma vivax (strain Y486)</name>
    <dbReference type="NCBI Taxonomy" id="1055687"/>
    <lineage>
        <taxon>Eukaryota</taxon>
        <taxon>Discoba</taxon>
        <taxon>Euglenozoa</taxon>
        <taxon>Kinetoplastea</taxon>
        <taxon>Metakinetoplastina</taxon>
        <taxon>Trypanosomatida</taxon>
        <taxon>Trypanosomatidae</taxon>
        <taxon>Trypanosoma</taxon>
        <taxon>Duttonella</taxon>
    </lineage>
</organism>
<dbReference type="InterPro" id="IPR003323">
    <property type="entry name" value="OTU_dom"/>
</dbReference>
<protein>
    <recommendedName>
        <fullName evidence="2">ubiquitinyl hydrolase 1</fullName>
        <ecNumber evidence="2">3.4.19.12</ecNumber>
    </recommendedName>
</protein>
<keyword evidence="6" id="KW-0788">Thiol protease</keyword>
<dbReference type="AlphaFoldDB" id="G0TVN4"/>
<keyword evidence="4" id="KW-0833">Ubl conjugation pathway</keyword>
<dbReference type="CDD" id="cd22749">
    <property type="entry name" value="Otubain_C65"/>
    <property type="match status" value="1"/>
</dbReference>
<evidence type="ECO:0000313" key="8">
    <source>
        <dbReference type="EMBL" id="CCC48000.1"/>
    </source>
</evidence>
<evidence type="ECO:0000256" key="2">
    <source>
        <dbReference type="ARBA" id="ARBA00012759"/>
    </source>
</evidence>
<dbReference type="PANTHER" id="PTHR12931:SF15">
    <property type="entry name" value="UBIQUITIN THIOESTERASE OTUBAIN-LIKE"/>
    <property type="match status" value="1"/>
</dbReference>
<dbReference type="Gene3D" id="1.20.1300.20">
    <property type="entry name" value="Peptidase C65 Otubain, subdomain 2"/>
    <property type="match status" value="1"/>
</dbReference>
<dbReference type="GO" id="GO:0043130">
    <property type="term" value="F:ubiquitin binding"/>
    <property type="evidence" value="ECO:0007669"/>
    <property type="project" value="TreeGrafter"/>
</dbReference>
<dbReference type="GO" id="GO:0071108">
    <property type="term" value="P:protein K48-linked deubiquitination"/>
    <property type="evidence" value="ECO:0007669"/>
    <property type="project" value="TreeGrafter"/>
</dbReference>
<dbReference type="InterPro" id="IPR038765">
    <property type="entry name" value="Papain-like_cys_pep_sf"/>
</dbReference>
<reference evidence="8" key="1">
    <citation type="journal article" date="2012" name="Proc. Natl. Acad. Sci. U.S.A.">
        <title>Antigenic diversity is generated by distinct evolutionary mechanisms in African trypanosome species.</title>
        <authorList>
            <person name="Jackson A.P."/>
            <person name="Berry A."/>
            <person name="Aslett M."/>
            <person name="Allison H.C."/>
            <person name="Burton P."/>
            <person name="Vavrova-Anderson J."/>
            <person name="Brown R."/>
            <person name="Browne H."/>
            <person name="Corton N."/>
            <person name="Hauser H."/>
            <person name="Gamble J."/>
            <person name="Gilderthorp R."/>
            <person name="Marcello L."/>
            <person name="McQuillan J."/>
            <person name="Otto T.D."/>
            <person name="Quail M.A."/>
            <person name="Sanders M.J."/>
            <person name="van Tonder A."/>
            <person name="Ginger M.L."/>
            <person name="Field M.C."/>
            <person name="Barry J.D."/>
            <person name="Hertz-Fowler C."/>
            <person name="Berriman M."/>
        </authorList>
    </citation>
    <scope>NUCLEOTIDE SEQUENCE</scope>
    <source>
        <strain evidence="8">Y486</strain>
    </source>
</reference>
<dbReference type="Pfam" id="PF10275">
    <property type="entry name" value="Peptidase_C65"/>
    <property type="match status" value="1"/>
</dbReference>
<dbReference type="InterPro" id="IPR042467">
    <property type="entry name" value="Peptidase_C65_otubain_sub2"/>
</dbReference>
<dbReference type="InterPro" id="IPR042468">
    <property type="entry name" value="Peptidase_C65_otubain_sub1"/>
</dbReference>
<name>G0TVN4_TRYVY</name>
<comment type="catalytic activity">
    <reaction evidence="1">
        <text>Thiol-dependent hydrolysis of ester, thioester, amide, peptide and isopeptide bonds formed by the C-terminal Gly of ubiquitin (a 76-residue protein attached to proteins as an intracellular targeting signal).</text>
        <dbReference type="EC" id="3.4.19.12"/>
    </reaction>
</comment>
<evidence type="ECO:0000256" key="6">
    <source>
        <dbReference type="ARBA" id="ARBA00022807"/>
    </source>
</evidence>
<keyword evidence="3" id="KW-0645">Protease</keyword>
<feature type="domain" description="OTU" evidence="7">
    <location>
        <begin position="66"/>
        <end position="271"/>
    </location>
</feature>
<evidence type="ECO:0000256" key="5">
    <source>
        <dbReference type="ARBA" id="ARBA00022801"/>
    </source>
</evidence>
<evidence type="ECO:0000259" key="7">
    <source>
        <dbReference type="PROSITE" id="PS50802"/>
    </source>
</evidence>
<keyword evidence="5" id="KW-0378">Hydrolase</keyword>
<dbReference type="InterPro" id="IPR019400">
    <property type="entry name" value="Peptidase_C65_otubain"/>
</dbReference>
<dbReference type="EMBL" id="HE573021">
    <property type="protein sequence ID" value="CCC48000.1"/>
    <property type="molecule type" value="Genomic_DNA"/>
</dbReference>
<evidence type="ECO:0000256" key="4">
    <source>
        <dbReference type="ARBA" id="ARBA00022786"/>
    </source>
</evidence>
<dbReference type="GO" id="GO:0006508">
    <property type="term" value="P:proteolysis"/>
    <property type="evidence" value="ECO:0007669"/>
    <property type="project" value="UniProtKB-KW"/>
</dbReference>
<dbReference type="GO" id="GO:0005634">
    <property type="term" value="C:nucleus"/>
    <property type="evidence" value="ECO:0007669"/>
    <property type="project" value="TreeGrafter"/>
</dbReference>
<dbReference type="PROSITE" id="PS50802">
    <property type="entry name" value="OTU"/>
    <property type="match status" value="1"/>
</dbReference>
<evidence type="ECO:0000256" key="1">
    <source>
        <dbReference type="ARBA" id="ARBA00000707"/>
    </source>
</evidence>
<dbReference type="SUPFAM" id="SSF54001">
    <property type="entry name" value="Cysteine proteinases"/>
    <property type="match status" value="1"/>
</dbReference>